<evidence type="ECO:0000256" key="4">
    <source>
        <dbReference type="ARBA" id="ARBA00022777"/>
    </source>
</evidence>
<comment type="subcellular location">
    <subcellularLocation>
        <location evidence="6">Cytoplasm</location>
    </subcellularLocation>
</comment>
<dbReference type="HAMAP" id="MF_01978">
    <property type="entry name" value="Phosphofructokinase_II_B2"/>
    <property type="match status" value="1"/>
</dbReference>
<dbReference type="Gene3D" id="3.40.50.450">
    <property type="match status" value="1"/>
</dbReference>
<comment type="activity regulation">
    <text evidence="6">Non-allosteric.</text>
</comment>
<keyword evidence="9" id="KW-1185">Reference proteome</keyword>
<feature type="binding site" evidence="6">
    <location>
        <position position="243"/>
    </location>
    <ligand>
        <name>substrate</name>
    </ligand>
</feature>
<dbReference type="EMBL" id="QGGI01000013">
    <property type="protein sequence ID" value="PWJ90054.1"/>
    <property type="molecule type" value="Genomic_DNA"/>
</dbReference>
<comment type="similarity">
    <text evidence="6">Belongs to the phosphofructokinase type A (PFKA) family. PPi-dependent PFK group II subfamily. Clade 'B2' sub-subfamily.</text>
</comment>
<comment type="pathway">
    <text evidence="6">Carbohydrate degradation; glycolysis; D-glyceraldehyde 3-phosphate and glycerone phosphate from D-glucose: step 3/4.</text>
</comment>
<feature type="site" description="Important for catalytic activity; stabilizes the transition state when the phosphoryl donor is PPi" evidence="6">
    <location>
        <position position="137"/>
    </location>
</feature>
<feature type="binding site" evidence="6">
    <location>
        <begin position="186"/>
        <end position="188"/>
    </location>
    <ligand>
        <name>substrate</name>
    </ligand>
</feature>
<evidence type="ECO:0000256" key="5">
    <source>
        <dbReference type="ARBA" id="ARBA00022842"/>
    </source>
</evidence>
<evidence type="ECO:0000313" key="9">
    <source>
        <dbReference type="Proteomes" id="UP000245921"/>
    </source>
</evidence>
<dbReference type="SUPFAM" id="SSF53784">
    <property type="entry name" value="Phosphofructokinase"/>
    <property type="match status" value="1"/>
</dbReference>
<evidence type="ECO:0000313" key="8">
    <source>
        <dbReference type="EMBL" id="PWJ90054.1"/>
    </source>
</evidence>
<name>A0AA45HIB3_9BACT</name>
<feature type="site" description="Important for catalytic activity and substrate specificity; stabilizes the transition state when the phosphoryl donor is PPi; prevents ATP from binding by mimicking the alpha-phosphate group of ATP" evidence="6">
    <location>
        <position position="111"/>
    </location>
</feature>
<feature type="binding site" evidence="6">
    <location>
        <begin position="293"/>
        <end position="296"/>
    </location>
    <ligand>
        <name>substrate</name>
    </ligand>
</feature>
<dbReference type="Pfam" id="PF00365">
    <property type="entry name" value="PFK"/>
    <property type="match status" value="1"/>
</dbReference>
<feature type="domain" description="Phosphofructokinase" evidence="7">
    <location>
        <begin position="6"/>
        <end position="319"/>
    </location>
</feature>
<dbReference type="PANTHER" id="PTHR45770">
    <property type="entry name" value="ATP-DEPENDENT 6-PHOSPHOFRUCTOKINASE 1"/>
    <property type="match status" value="1"/>
</dbReference>
<feature type="active site" description="Proton acceptor" evidence="6">
    <location>
        <position position="140"/>
    </location>
</feature>
<keyword evidence="5 6" id="KW-0460">Magnesium</keyword>
<dbReference type="GO" id="GO:0046872">
    <property type="term" value="F:metal ion binding"/>
    <property type="evidence" value="ECO:0007669"/>
    <property type="project" value="UniProtKB-KW"/>
</dbReference>
<dbReference type="InterPro" id="IPR035966">
    <property type="entry name" value="PKF_sf"/>
</dbReference>
<keyword evidence="6" id="KW-0324">Glycolysis</keyword>
<dbReference type="PIRSF" id="PIRSF036483">
    <property type="entry name" value="PFK_XF0274"/>
    <property type="match status" value="1"/>
</dbReference>
<keyword evidence="6" id="KW-0963">Cytoplasm</keyword>
<dbReference type="Gene3D" id="3.40.50.460">
    <property type="entry name" value="Phosphofructokinase domain"/>
    <property type="match status" value="1"/>
</dbReference>
<evidence type="ECO:0000256" key="6">
    <source>
        <dbReference type="HAMAP-Rule" id="MF_01978"/>
    </source>
</evidence>
<dbReference type="Proteomes" id="UP000245921">
    <property type="component" value="Unassembled WGS sequence"/>
</dbReference>
<gene>
    <name evidence="6" type="primary">pfp</name>
    <name evidence="8" type="ORF">C7380_11342</name>
</gene>
<dbReference type="AlphaFoldDB" id="A0AA45HIB3"/>
<feature type="binding site" evidence="6">
    <location>
        <begin position="138"/>
        <end position="140"/>
    </location>
    <ligand>
        <name>substrate</name>
    </ligand>
</feature>
<feature type="binding site" evidence="6">
    <location>
        <position position="11"/>
    </location>
    <ligand>
        <name>diphosphate</name>
        <dbReference type="ChEBI" id="CHEBI:33019"/>
    </ligand>
</feature>
<dbReference type="InterPro" id="IPR011404">
    <property type="entry name" value="PPi-PFK"/>
</dbReference>
<comment type="function">
    <text evidence="6">Catalyzes the phosphorylation of D-fructose 6-phosphate, the first committing step of glycolysis. Uses inorganic phosphate (PPi) as phosphoryl donor instead of ATP like common ATP-dependent phosphofructokinases (ATP-PFKs), which renders the reaction reversible, and can thus function both in glycolysis and gluconeogenesis. Consistently, PPi-PFK can replace the enzymes of both the forward (ATP-PFK) and reverse (fructose-bisphosphatase (FBPase)) reactions.</text>
</comment>
<reference evidence="8 9" key="1">
    <citation type="submission" date="2018-05" db="EMBL/GenBank/DDBJ databases">
        <title>Genomic Encyclopedia of Type Strains, Phase IV (KMG-IV): sequencing the most valuable type-strain genomes for metagenomic binning, comparative biology and taxonomic classification.</title>
        <authorList>
            <person name="Goeker M."/>
        </authorList>
    </citation>
    <scope>NUCLEOTIDE SEQUENCE [LARGE SCALE GENOMIC DNA]</scope>
    <source>
        <strain evidence="8 9">DSM 24906</strain>
    </source>
</reference>
<dbReference type="PRINTS" id="PR00476">
    <property type="entry name" value="PHFRCTKINASE"/>
</dbReference>
<dbReference type="EC" id="2.7.1.90" evidence="6"/>
<evidence type="ECO:0000259" key="7">
    <source>
        <dbReference type="Pfam" id="PF00365"/>
    </source>
</evidence>
<proteinExistence type="inferred from homology"/>
<dbReference type="GO" id="GO:0006002">
    <property type="term" value="P:fructose 6-phosphate metabolic process"/>
    <property type="evidence" value="ECO:0007669"/>
    <property type="project" value="InterPro"/>
</dbReference>
<keyword evidence="4 6" id="KW-0418">Kinase</keyword>
<evidence type="ECO:0000256" key="3">
    <source>
        <dbReference type="ARBA" id="ARBA00022723"/>
    </source>
</evidence>
<comment type="cofactor">
    <cofactor evidence="1 6">
        <name>Mg(2+)</name>
        <dbReference type="ChEBI" id="CHEBI:18420"/>
    </cofactor>
</comment>
<dbReference type="NCBIfam" id="NF010675">
    <property type="entry name" value="PRK14072.1"/>
    <property type="match status" value="1"/>
</dbReference>
<protein>
    <recommendedName>
        <fullName evidence="6">Pyrophosphate--fructose 6-phosphate 1-phosphotransferase</fullName>
        <ecNumber evidence="6">2.7.1.90</ecNumber>
    </recommendedName>
    <alternativeName>
        <fullName evidence="6">6-phosphofructokinase, pyrophosphate dependent</fullName>
    </alternativeName>
    <alternativeName>
        <fullName evidence="6">PPi-dependent phosphofructokinase</fullName>
        <shortName evidence="6">PPi-PFK</shortName>
    </alternativeName>
    <alternativeName>
        <fullName evidence="6">Pyrophosphate-dependent 6-phosphofructose-1-kinase</fullName>
    </alternativeName>
</protein>
<evidence type="ECO:0000256" key="2">
    <source>
        <dbReference type="ARBA" id="ARBA00022679"/>
    </source>
</evidence>
<organism evidence="8 9">
    <name type="scientific">Oceanotoga teriensis</name>
    <dbReference type="NCBI Taxonomy" id="515440"/>
    <lineage>
        <taxon>Bacteria</taxon>
        <taxon>Thermotogati</taxon>
        <taxon>Thermotogota</taxon>
        <taxon>Thermotogae</taxon>
        <taxon>Petrotogales</taxon>
        <taxon>Petrotogaceae</taxon>
        <taxon>Oceanotoga</taxon>
    </lineage>
</organism>
<keyword evidence="3 6" id="KW-0479">Metal-binding</keyword>
<dbReference type="InterPro" id="IPR000023">
    <property type="entry name" value="Phosphofructokinase_dom"/>
</dbReference>
<dbReference type="GO" id="GO:0003872">
    <property type="term" value="F:6-phosphofructokinase activity"/>
    <property type="evidence" value="ECO:0007669"/>
    <property type="project" value="UniProtKB-UniRule"/>
</dbReference>
<dbReference type="GO" id="GO:0005737">
    <property type="term" value="C:cytoplasm"/>
    <property type="evidence" value="ECO:0007669"/>
    <property type="project" value="UniProtKB-SubCell"/>
</dbReference>
<dbReference type="InterPro" id="IPR022953">
    <property type="entry name" value="ATP_PFK"/>
</dbReference>
<dbReference type="GO" id="GO:0047334">
    <property type="term" value="F:diphosphate-fructose-6-phosphate 1-phosphotransferase activity"/>
    <property type="evidence" value="ECO:0007669"/>
    <property type="project" value="UniProtKB-EC"/>
</dbReference>
<comment type="catalytic activity">
    <reaction evidence="6">
        <text>beta-D-fructose 6-phosphate + diphosphate = beta-D-fructose 1,6-bisphosphate + phosphate + H(+)</text>
        <dbReference type="Rhea" id="RHEA:13613"/>
        <dbReference type="ChEBI" id="CHEBI:15378"/>
        <dbReference type="ChEBI" id="CHEBI:32966"/>
        <dbReference type="ChEBI" id="CHEBI:33019"/>
        <dbReference type="ChEBI" id="CHEBI:43474"/>
        <dbReference type="ChEBI" id="CHEBI:57634"/>
        <dbReference type="EC" id="2.7.1.90"/>
    </reaction>
</comment>
<accession>A0AA45HIB3</accession>
<comment type="caution">
    <text evidence="8">The sequence shown here is derived from an EMBL/GenBank/DDBJ whole genome shotgun (WGS) entry which is preliminary data.</text>
</comment>
<comment type="subunit">
    <text evidence="6">Homodimer.</text>
</comment>
<dbReference type="RefSeq" id="WP_109605255.1">
    <property type="nucleotide sequence ID" value="NZ_QGGI01000013.1"/>
</dbReference>
<keyword evidence="2 6" id="KW-0808">Transferase</keyword>
<feature type="binding site" evidence="6">
    <location>
        <position position="110"/>
    </location>
    <ligand>
        <name>Mg(2+)</name>
        <dbReference type="ChEBI" id="CHEBI:18420"/>
        <note>catalytic</note>
    </ligand>
</feature>
<evidence type="ECO:0000256" key="1">
    <source>
        <dbReference type="ARBA" id="ARBA00001946"/>
    </source>
</evidence>
<sequence length="401" mass="45067">MVNAVYAQSGGVTSVINASALGVYRKIIDNKDTIENLFIGINGINGIAENNLIILNSQDIDKINLLEFTPSSAFGSCRKKLSLNDEGYLKKIFDTFKKNNIRYFFYNGGNDSMDTANLIYEYSKKIKFDLKVIGIPKTIDNDLCFTDHTPGYGSTAKYLAISALEGSIDVKSMCYDSTRIFILETMGRHAGWLTASTALARLNSDFGPHIILIPERAFNKERFLMKVKKTLSEYGYCSIAVSEGIKDEQNNFLSDLGYNDNFGNTQLGFVGKTLSTILMKELGEKSHVAIPDYLQRSGRHISSLCDVKEAIKAGEYAVEYALKGINGKMVTFKRISNKPYEITFDYIDLNMIANQTKFIPDEYITEDGMDVNEKFIEYAKPLIKGESYPEYKNGIPLYYKL</sequence>
<dbReference type="InterPro" id="IPR050929">
    <property type="entry name" value="PFKA"/>
</dbReference>